<evidence type="ECO:0000313" key="13">
    <source>
        <dbReference type="EMBL" id="HGZ43509.1"/>
    </source>
</evidence>
<gene>
    <name evidence="13" type="ORF">ENR23_08805</name>
</gene>
<protein>
    <submittedName>
        <fullName evidence="13">Sigma-54-dependent Fis family transcriptional regulator</fullName>
    </submittedName>
</protein>
<dbReference type="FunFam" id="3.40.50.2300:FF:000018">
    <property type="entry name" value="DNA-binding transcriptional regulator NtrC"/>
    <property type="match status" value="1"/>
</dbReference>
<dbReference type="Gene3D" id="3.40.50.300">
    <property type="entry name" value="P-loop containing nucleotide triphosphate hydrolases"/>
    <property type="match status" value="1"/>
</dbReference>
<keyword evidence="7" id="KW-0238">DNA-binding</keyword>
<dbReference type="Pfam" id="PF02954">
    <property type="entry name" value="HTH_8"/>
    <property type="match status" value="1"/>
</dbReference>
<dbReference type="CDD" id="cd00009">
    <property type="entry name" value="AAA"/>
    <property type="match status" value="1"/>
</dbReference>
<dbReference type="Pfam" id="PF00158">
    <property type="entry name" value="Sigma54_activat"/>
    <property type="match status" value="1"/>
</dbReference>
<dbReference type="PANTHER" id="PTHR32071:SF100">
    <property type="entry name" value="RESPONSE REGULATOR PROTEIN PILR"/>
    <property type="match status" value="1"/>
</dbReference>
<dbReference type="EMBL" id="DSQF01000018">
    <property type="protein sequence ID" value="HGZ43509.1"/>
    <property type="molecule type" value="Genomic_DNA"/>
</dbReference>
<dbReference type="InterPro" id="IPR002197">
    <property type="entry name" value="HTH_Fis"/>
</dbReference>
<evidence type="ECO:0000259" key="12">
    <source>
        <dbReference type="PROSITE" id="PS50110"/>
    </source>
</evidence>
<organism evidence="13">
    <name type="scientific">Eiseniibacteriota bacterium</name>
    <dbReference type="NCBI Taxonomy" id="2212470"/>
    <lineage>
        <taxon>Bacteria</taxon>
        <taxon>Candidatus Eiseniibacteriota</taxon>
    </lineage>
</organism>
<dbReference type="Pfam" id="PF25601">
    <property type="entry name" value="AAA_lid_14"/>
    <property type="match status" value="1"/>
</dbReference>
<keyword evidence="8" id="KW-0010">Activator</keyword>
<dbReference type="FunFam" id="1.10.8.60:FF:000014">
    <property type="entry name" value="DNA-binding transcriptional regulator NtrC"/>
    <property type="match status" value="1"/>
</dbReference>
<dbReference type="InterPro" id="IPR025944">
    <property type="entry name" value="Sigma_54_int_dom_CS"/>
</dbReference>
<name>A0A832I2E1_UNCEI</name>
<evidence type="ECO:0000256" key="10">
    <source>
        <dbReference type="PROSITE-ProRule" id="PRU00169"/>
    </source>
</evidence>
<evidence type="ECO:0000256" key="6">
    <source>
        <dbReference type="ARBA" id="ARBA00023015"/>
    </source>
</evidence>
<accession>A0A832I2E1</accession>
<feature type="modified residue" description="4-aspartylphosphate" evidence="10">
    <location>
        <position position="54"/>
    </location>
</feature>
<evidence type="ECO:0000256" key="4">
    <source>
        <dbReference type="ARBA" id="ARBA00022741"/>
    </source>
</evidence>
<evidence type="ECO:0000256" key="8">
    <source>
        <dbReference type="ARBA" id="ARBA00023159"/>
    </source>
</evidence>
<dbReference type="PANTHER" id="PTHR32071">
    <property type="entry name" value="TRANSCRIPTIONAL REGULATORY PROTEIN"/>
    <property type="match status" value="1"/>
</dbReference>
<dbReference type="GO" id="GO:0006355">
    <property type="term" value="P:regulation of DNA-templated transcription"/>
    <property type="evidence" value="ECO:0007669"/>
    <property type="project" value="InterPro"/>
</dbReference>
<dbReference type="PRINTS" id="PR01590">
    <property type="entry name" value="HTHFIS"/>
</dbReference>
<dbReference type="SUPFAM" id="SSF46689">
    <property type="entry name" value="Homeodomain-like"/>
    <property type="match status" value="1"/>
</dbReference>
<evidence type="ECO:0000256" key="3">
    <source>
        <dbReference type="ARBA" id="ARBA00022553"/>
    </source>
</evidence>
<proteinExistence type="predicted"/>
<reference evidence="13" key="1">
    <citation type="journal article" date="2020" name="mSystems">
        <title>Genome- and Community-Level Interaction Insights into Carbon Utilization and Element Cycling Functions of Hydrothermarchaeota in Hydrothermal Sediment.</title>
        <authorList>
            <person name="Zhou Z."/>
            <person name="Liu Y."/>
            <person name="Xu W."/>
            <person name="Pan J."/>
            <person name="Luo Z.H."/>
            <person name="Li M."/>
        </authorList>
    </citation>
    <scope>NUCLEOTIDE SEQUENCE [LARGE SCALE GENOMIC DNA]</scope>
    <source>
        <strain evidence="13">SpSt-381</strain>
    </source>
</reference>
<dbReference type="Gene3D" id="1.10.8.60">
    <property type="match status" value="1"/>
</dbReference>
<dbReference type="FunFam" id="3.40.50.300:FF:000006">
    <property type="entry name" value="DNA-binding transcriptional regulator NtrC"/>
    <property type="match status" value="1"/>
</dbReference>
<dbReference type="PROSITE" id="PS50110">
    <property type="entry name" value="RESPONSE_REGULATORY"/>
    <property type="match status" value="1"/>
</dbReference>
<evidence type="ECO:0000256" key="5">
    <source>
        <dbReference type="ARBA" id="ARBA00022840"/>
    </source>
</evidence>
<keyword evidence="4" id="KW-0547">Nucleotide-binding</keyword>
<dbReference type="Pfam" id="PF00072">
    <property type="entry name" value="Response_reg"/>
    <property type="match status" value="1"/>
</dbReference>
<keyword evidence="2" id="KW-0963">Cytoplasm</keyword>
<keyword evidence="5" id="KW-0067">ATP-binding</keyword>
<dbReference type="GO" id="GO:0005524">
    <property type="term" value="F:ATP binding"/>
    <property type="evidence" value="ECO:0007669"/>
    <property type="project" value="UniProtKB-KW"/>
</dbReference>
<dbReference type="InterPro" id="IPR025662">
    <property type="entry name" value="Sigma_54_int_dom_ATP-bd_1"/>
</dbReference>
<keyword evidence="9" id="KW-0804">Transcription</keyword>
<dbReference type="AlphaFoldDB" id="A0A832I2E1"/>
<comment type="subcellular location">
    <subcellularLocation>
        <location evidence="1">Cytoplasm</location>
    </subcellularLocation>
</comment>
<evidence type="ECO:0000256" key="2">
    <source>
        <dbReference type="ARBA" id="ARBA00022490"/>
    </source>
</evidence>
<comment type="caution">
    <text evidence="13">The sequence shown here is derived from an EMBL/GenBank/DDBJ whole genome shotgun (WGS) entry which is preliminary data.</text>
</comment>
<dbReference type="SUPFAM" id="SSF52540">
    <property type="entry name" value="P-loop containing nucleoside triphosphate hydrolases"/>
    <property type="match status" value="1"/>
</dbReference>
<dbReference type="PROSITE" id="PS00688">
    <property type="entry name" value="SIGMA54_INTERACT_3"/>
    <property type="match status" value="1"/>
</dbReference>
<sequence>MSETTLLLVDDEESLRRLVGNELSRSGYLVDTAGGIAEAREHLARKHFHLVVLDVRMPDGSGLDLLKEIRESSPTTEVIMLTGYGTVQEAIRAMKDGAHDFLTKPCKLAELEAVLEKAVQKQQLQRGHTALQREVDRLQPADRFVGSTAQVRELLHMVQRVAETDSTVLIRGESGVGKELVARAVHRHSRRSRQPFVVVDCASLHENLLQSELFGHEKGAYTGAIRLKHGLFEVADRGTIFLDEIAELTPQLQVKLLRVLETGTFRRVGGTADIRVDVRVIAATNRSLESMMKEGQFREDLYYRLNVFSIHIPPLRERRDDIPSLAEHFISNSAIQQKRAVKISPDAMDVLTRYNWPGNVRELENVIERALILCDGGVIEPQHLPMGVRLSPQFGDDAHPREHLTLEEIERRYIKRVLEDCKGHRQRAAAILGISERNLYRKLKELDSTPA</sequence>
<keyword evidence="6" id="KW-0805">Transcription regulation</keyword>
<dbReference type="InterPro" id="IPR002078">
    <property type="entry name" value="Sigma_54_int"/>
</dbReference>
<dbReference type="GO" id="GO:0043565">
    <property type="term" value="F:sequence-specific DNA binding"/>
    <property type="evidence" value="ECO:0007669"/>
    <property type="project" value="InterPro"/>
</dbReference>
<dbReference type="InterPro" id="IPR009057">
    <property type="entry name" value="Homeodomain-like_sf"/>
</dbReference>
<dbReference type="PROSITE" id="PS50045">
    <property type="entry name" value="SIGMA54_INTERACT_4"/>
    <property type="match status" value="1"/>
</dbReference>
<evidence type="ECO:0000256" key="9">
    <source>
        <dbReference type="ARBA" id="ARBA00023163"/>
    </source>
</evidence>
<dbReference type="InterPro" id="IPR001789">
    <property type="entry name" value="Sig_transdc_resp-reg_receiver"/>
</dbReference>
<dbReference type="GO" id="GO:0000160">
    <property type="term" value="P:phosphorelay signal transduction system"/>
    <property type="evidence" value="ECO:0007669"/>
    <property type="project" value="InterPro"/>
</dbReference>
<dbReference type="Gene3D" id="1.10.10.60">
    <property type="entry name" value="Homeodomain-like"/>
    <property type="match status" value="1"/>
</dbReference>
<dbReference type="InterPro" id="IPR003593">
    <property type="entry name" value="AAA+_ATPase"/>
</dbReference>
<feature type="domain" description="Sigma-54 factor interaction" evidence="11">
    <location>
        <begin position="144"/>
        <end position="372"/>
    </location>
</feature>
<feature type="domain" description="Response regulatory" evidence="12">
    <location>
        <begin position="5"/>
        <end position="119"/>
    </location>
</feature>
<evidence type="ECO:0000256" key="1">
    <source>
        <dbReference type="ARBA" id="ARBA00004496"/>
    </source>
</evidence>
<keyword evidence="3 10" id="KW-0597">Phosphoprotein</keyword>
<dbReference type="SMART" id="SM00448">
    <property type="entry name" value="REC"/>
    <property type="match status" value="1"/>
</dbReference>
<dbReference type="Gene3D" id="3.40.50.2300">
    <property type="match status" value="1"/>
</dbReference>
<dbReference type="SUPFAM" id="SSF52172">
    <property type="entry name" value="CheY-like"/>
    <property type="match status" value="1"/>
</dbReference>
<dbReference type="InterPro" id="IPR011006">
    <property type="entry name" value="CheY-like_superfamily"/>
</dbReference>
<dbReference type="GO" id="GO:0005737">
    <property type="term" value="C:cytoplasm"/>
    <property type="evidence" value="ECO:0007669"/>
    <property type="project" value="UniProtKB-SubCell"/>
</dbReference>
<dbReference type="InterPro" id="IPR027417">
    <property type="entry name" value="P-loop_NTPase"/>
</dbReference>
<evidence type="ECO:0000256" key="7">
    <source>
        <dbReference type="ARBA" id="ARBA00023125"/>
    </source>
</evidence>
<dbReference type="SMART" id="SM00382">
    <property type="entry name" value="AAA"/>
    <property type="match status" value="1"/>
</dbReference>
<dbReference type="InterPro" id="IPR058031">
    <property type="entry name" value="AAA_lid_NorR"/>
</dbReference>
<dbReference type="PROSITE" id="PS00675">
    <property type="entry name" value="SIGMA54_INTERACT_1"/>
    <property type="match status" value="1"/>
</dbReference>
<evidence type="ECO:0000259" key="11">
    <source>
        <dbReference type="PROSITE" id="PS50045"/>
    </source>
</evidence>